<sequence length="126" mass="13782">MNHVDWPAAHQCQKNKRKAALGVSKLGHYFSRSLPTPLAEESGRLGGARRFLRRPTKRLSSEAAEQAVEQFPQSHGFHALTGTVTVPSSTDCDSDKIRKAACQELPSGLLFFSLWGQQPGMPLPLG</sequence>
<evidence type="ECO:0000313" key="1">
    <source>
        <dbReference type="RefSeq" id="XP_059600823.1"/>
    </source>
</evidence>
<dbReference type="RefSeq" id="XP_059600823.1">
    <property type="nucleotide sequence ID" value="XM_059748148.1"/>
</dbReference>
<name>A0AAJ8BQ04_ASPNG</name>
<organism evidence="1">
    <name type="scientific">Aspergillus niger</name>
    <dbReference type="NCBI Taxonomy" id="5061"/>
    <lineage>
        <taxon>Eukaryota</taxon>
        <taxon>Fungi</taxon>
        <taxon>Dikarya</taxon>
        <taxon>Ascomycota</taxon>
        <taxon>Pezizomycotina</taxon>
        <taxon>Eurotiomycetes</taxon>
        <taxon>Eurotiomycetidae</taxon>
        <taxon>Eurotiales</taxon>
        <taxon>Aspergillaceae</taxon>
        <taxon>Aspergillus</taxon>
        <taxon>Aspergillus subgen. Circumdati</taxon>
    </lineage>
</organism>
<dbReference type="KEGG" id="ang:An07g00140"/>
<accession>A0AAJ8BQ04</accession>
<dbReference type="AlphaFoldDB" id="A0AAJ8BQ04"/>
<dbReference type="GeneID" id="84591234"/>
<reference evidence="1" key="2">
    <citation type="submission" date="2025-08" db="UniProtKB">
        <authorList>
            <consortium name="RefSeq"/>
        </authorList>
    </citation>
    <scope>IDENTIFICATION</scope>
</reference>
<proteinExistence type="predicted"/>
<gene>
    <name evidence="1" type="ORF">An07g00140</name>
</gene>
<dbReference type="VEuPathDB" id="FungiDB:An07g00140"/>
<protein>
    <submittedName>
        <fullName evidence="1">Uncharacterized protein</fullName>
    </submittedName>
</protein>
<reference evidence="1" key="1">
    <citation type="submission" date="2025-02" db="EMBL/GenBank/DDBJ databases">
        <authorList>
            <consortium name="NCBI Genome Project"/>
        </authorList>
    </citation>
    <scope>NUCLEOTIDE SEQUENCE</scope>
</reference>